<dbReference type="PROSITE" id="PS50102">
    <property type="entry name" value="RRM"/>
    <property type="match status" value="3"/>
</dbReference>
<dbReference type="SUPFAM" id="SSF54928">
    <property type="entry name" value="RNA-binding domain, RBD"/>
    <property type="match status" value="2"/>
</dbReference>
<dbReference type="InterPro" id="IPR035979">
    <property type="entry name" value="RBD_domain_sf"/>
</dbReference>
<dbReference type="InterPro" id="IPR000504">
    <property type="entry name" value="RRM_dom"/>
</dbReference>
<evidence type="ECO:0000313" key="6">
    <source>
        <dbReference type="Proteomes" id="UP000075243"/>
    </source>
</evidence>
<dbReference type="GO" id="GO:0003723">
    <property type="term" value="F:RNA binding"/>
    <property type="evidence" value="ECO:0007669"/>
    <property type="project" value="UniProtKB-UniRule"/>
</dbReference>
<feature type="region of interest" description="Disordered" evidence="3">
    <location>
        <begin position="453"/>
        <end position="501"/>
    </location>
</feature>
<feature type="compositionally biased region" description="Polar residues" evidence="3">
    <location>
        <begin position="1"/>
        <end position="12"/>
    </location>
</feature>
<evidence type="ECO:0000256" key="2">
    <source>
        <dbReference type="PROSITE-ProRule" id="PRU00176"/>
    </source>
</evidence>
<dbReference type="FunFam" id="3.30.70.330:FF:000990">
    <property type="entry name" value="RNA recognition motif-containing protein"/>
    <property type="match status" value="1"/>
</dbReference>
<reference evidence="5 6" key="1">
    <citation type="journal article" date="2012" name="Nat. Biotechnol.">
        <title>Draft genome sequence of pigeonpea (Cajanus cajan), an orphan legume crop of resource-poor farmers.</title>
        <authorList>
            <person name="Varshney R.K."/>
            <person name="Chen W."/>
            <person name="Li Y."/>
            <person name="Bharti A.K."/>
            <person name="Saxena R.K."/>
            <person name="Schlueter J.A."/>
            <person name="Donoghue M.T."/>
            <person name="Azam S."/>
            <person name="Fan G."/>
            <person name="Whaley A.M."/>
            <person name="Farmer A.D."/>
            <person name="Sheridan J."/>
            <person name="Iwata A."/>
            <person name="Tuteja R."/>
            <person name="Penmetsa R.V."/>
            <person name="Wu W."/>
            <person name="Upadhyaya H.D."/>
            <person name="Yang S.P."/>
            <person name="Shah T."/>
            <person name="Saxena K.B."/>
            <person name="Michael T."/>
            <person name="McCombie W.R."/>
            <person name="Yang B."/>
            <person name="Zhang G."/>
            <person name="Yang H."/>
            <person name="Wang J."/>
            <person name="Spillane C."/>
            <person name="Cook D.R."/>
            <person name="May G.D."/>
            <person name="Xu X."/>
            <person name="Jackson S.A."/>
        </authorList>
    </citation>
    <scope>NUCLEOTIDE SEQUENCE [LARGE SCALE GENOMIC DNA]</scope>
    <source>
        <strain evidence="6">cv. Asha</strain>
    </source>
</reference>
<dbReference type="OrthoDB" id="3800936at2759"/>
<organism evidence="5 6">
    <name type="scientific">Cajanus cajan</name>
    <name type="common">Pigeon pea</name>
    <name type="synonym">Cajanus indicus</name>
    <dbReference type="NCBI Taxonomy" id="3821"/>
    <lineage>
        <taxon>Eukaryota</taxon>
        <taxon>Viridiplantae</taxon>
        <taxon>Streptophyta</taxon>
        <taxon>Embryophyta</taxon>
        <taxon>Tracheophyta</taxon>
        <taxon>Spermatophyta</taxon>
        <taxon>Magnoliopsida</taxon>
        <taxon>eudicotyledons</taxon>
        <taxon>Gunneridae</taxon>
        <taxon>Pentapetalae</taxon>
        <taxon>rosids</taxon>
        <taxon>fabids</taxon>
        <taxon>Fabales</taxon>
        <taxon>Fabaceae</taxon>
        <taxon>Papilionoideae</taxon>
        <taxon>50 kb inversion clade</taxon>
        <taxon>NPAAA clade</taxon>
        <taxon>indigoferoid/millettioid clade</taxon>
        <taxon>Phaseoleae</taxon>
        <taxon>Cajanus</taxon>
    </lineage>
</organism>
<keyword evidence="1 2" id="KW-0694">RNA-binding</keyword>
<feature type="compositionally biased region" description="Acidic residues" evidence="3">
    <location>
        <begin position="34"/>
        <end position="90"/>
    </location>
</feature>
<dbReference type="STRING" id="3821.A0A151TNT3"/>
<dbReference type="CDD" id="cd00590">
    <property type="entry name" value="RRM_SF"/>
    <property type="match status" value="1"/>
</dbReference>
<feature type="compositionally biased region" description="Low complexity" evidence="3">
    <location>
        <begin position="471"/>
        <end position="484"/>
    </location>
</feature>
<proteinExistence type="predicted"/>
<dbReference type="Gramene" id="C.cajan_21723.t">
    <property type="protein sequence ID" value="C.cajan_21723.t"/>
    <property type="gene ID" value="C.cajan_21723"/>
</dbReference>
<accession>A0A151TNT3</accession>
<name>A0A151TNT3_CAJCA</name>
<evidence type="ECO:0000313" key="5">
    <source>
        <dbReference type="EMBL" id="KYP68725.1"/>
    </source>
</evidence>
<dbReference type="OMA" id="HNNDGGQ"/>
<feature type="domain" description="RRM" evidence="4">
    <location>
        <begin position="295"/>
        <end position="373"/>
    </location>
</feature>
<evidence type="ECO:0000256" key="3">
    <source>
        <dbReference type="SAM" id="MobiDB-lite"/>
    </source>
</evidence>
<dbReference type="FunFam" id="3.30.70.330:FF:000259">
    <property type="entry name" value="RNA-binding (RRM/RBD/RNP motifs) family protein"/>
    <property type="match status" value="1"/>
</dbReference>
<dbReference type="AlphaFoldDB" id="A0A151TNT3"/>
<feature type="region of interest" description="Disordered" evidence="3">
    <location>
        <begin position="372"/>
        <end position="393"/>
    </location>
</feature>
<protein>
    <recommendedName>
        <fullName evidence="4">RRM domain-containing protein</fullName>
    </recommendedName>
</protein>
<feature type="domain" description="RRM" evidence="4">
    <location>
        <begin position="121"/>
        <end position="199"/>
    </location>
</feature>
<feature type="compositionally biased region" description="Polar residues" evidence="3">
    <location>
        <begin position="372"/>
        <end position="385"/>
    </location>
</feature>
<dbReference type="InterPro" id="IPR012677">
    <property type="entry name" value="Nucleotide-bd_a/b_plait_sf"/>
</dbReference>
<feature type="compositionally biased region" description="Basic and acidic residues" evidence="3">
    <location>
        <begin position="15"/>
        <end position="33"/>
    </location>
</feature>
<dbReference type="Pfam" id="PF00076">
    <property type="entry name" value="RRM_1"/>
    <property type="match status" value="3"/>
</dbReference>
<dbReference type="PANTHER" id="PTHR21245">
    <property type="entry name" value="HETEROGENEOUS NUCLEAR RIBONUCLEOPROTEIN"/>
    <property type="match status" value="1"/>
</dbReference>
<feature type="region of interest" description="Disordered" evidence="3">
    <location>
        <begin position="1"/>
        <end position="107"/>
    </location>
</feature>
<feature type="domain" description="RRM" evidence="4">
    <location>
        <begin position="201"/>
        <end position="283"/>
    </location>
</feature>
<evidence type="ECO:0000259" key="4">
    <source>
        <dbReference type="PROSITE" id="PS50102"/>
    </source>
</evidence>
<dbReference type="Proteomes" id="UP000075243">
    <property type="component" value="Chromosome 4"/>
</dbReference>
<dbReference type="SMART" id="SM00360">
    <property type="entry name" value="RRM"/>
    <property type="match status" value="3"/>
</dbReference>
<dbReference type="FunFam" id="3.30.70.330:FF:000518">
    <property type="entry name" value="RNA-binding (RRM/RBD/RNP motifs) family protein"/>
    <property type="match status" value="1"/>
</dbReference>
<sequence>MPRGKANSSTAAKPSKPEKPVESDEKVDFKEANDTEEAMEEEIEYEEVEEEEEVEEIDEEVEVEEEEEEEEEEDEEEEEEEVEEVEEDDSIQNHSSDDAKVEDEDEKKMHAKLLSLPPHGSEVYIGGIPHGISNDDLKSFCERIGEVAEVRVMKGKGSSENKGFGFVTFRSVELASKAIEELNHTEFRGKKIKCSTSQAKHRLFIGNVPRSWGEEDLRKIVTEVGPGVTGVELVRDLKNTNNNRGFAFIDYHNHACAEYSKQKMMSPSFKLDDNTPTVSWADPKNADSSATSQVKAVYVKNLPKNVTQEQLKKLFERHGKITKVVLPPTKSGQEKNRIGFVHFAERSNAMKALKSPERYELEGQILECSLAKPQSDQKSGGSHTQKPGPGLLPSYPPNVGYGLVGGAYGALGAGYAAPGLAQPLLYGGGQTPAGMAMMPMLLADGRIGYVLQQPGMQPQAPPSHHRGGRSGSSWSGNRSGGPSNKGRHNNDGGQGRRYRPY</sequence>
<dbReference type="EMBL" id="CM003606">
    <property type="protein sequence ID" value="KYP68725.1"/>
    <property type="molecule type" value="Genomic_DNA"/>
</dbReference>
<gene>
    <name evidence="5" type="ORF">KK1_022366</name>
</gene>
<dbReference type="Gene3D" id="3.30.70.330">
    <property type="match status" value="3"/>
</dbReference>
<evidence type="ECO:0000256" key="1">
    <source>
        <dbReference type="ARBA" id="ARBA00022884"/>
    </source>
</evidence>
<keyword evidence="6" id="KW-1185">Reference proteome</keyword>